<evidence type="ECO:0000259" key="2">
    <source>
        <dbReference type="SMART" id="SM00062"/>
    </source>
</evidence>
<dbReference type="EMBL" id="CAJC01000183">
    <property type="protein sequence ID" value="CCI54410.1"/>
    <property type="molecule type" value="Genomic_DNA"/>
</dbReference>
<dbReference type="OrthoDB" id="4633994at2"/>
<comment type="caution">
    <text evidence="3">The sequence shown here is derived from an EMBL/GenBank/DDBJ whole genome shotgun (WGS) entry which is preliminary data.</text>
</comment>
<dbReference type="SUPFAM" id="SSF53850">
    <property type="entry name" value="Periplasmic binding protein-like II"/>
    <property type="match status" value="1"/>
</dbReference>
<dbReference type="AlphaFoldDB" id="A0A077MEL1"/>
<dbReference type="PANTHER" id="PTHR35936">
    <property type="entry name" value="MEMBRANE-BOUND LYTIC MUREIN TRANSGLYCOSYLASE F"/>
    <property type="match status" value="1"/>
</dbReference>
<dbReference type="CDD" id="cd01004">
    <property type="entry name" value="PBP2_MidA_like"/>
    <property type="match status" value="1"/>
</dbReference>
<evidence type="ECO:0000313" key="3">
    <source>
        <dbReference type="EMBL" id="CCI54410.1"/>
    </source>
</evidence>
<dbReference type="PANTHER" id="PTHR35936:SF17">
    <property type="entry name" value="ARGININE-BINDING EXTRACELLULAR PROTEIN ARTP"/>
    <property type="match status" value="1"/>
</dbReference>
<dbReference type="InterPro" id="IPR001638">
    <property type="entry name" value="Solute-binding_3/MltF_N"/>
</dbReference>
<dbReference type="STRING" id="1193518.BN13_70034"/>
<gene>
    <name evidence="3" type="ORF">BN13_70034</name>
</gene>
<evidence type="ECO:0000313" key="4">
    <source>
        <dbReference type="Proteomes" id="UP000035720"/>
    </source>
</evidence>
<proteinExistence type="predicted"/>
<keyword evidence="1" id="KW-0732">Signal</keyword>
<evidence type="ECO:0000256" key="1">
    <source>
        <dbReference type="ARBA" id="ARBA00022729"/>
    </source>
</evidence>
<feature type="domain" description="Solute-binding protein family 3/N-terminal" evidence="2">
    <location>
        <begin position="123"/>
        <end position="352"/>
    </location>
</feature>
<name>A0A077MEL1_9MICO</name>
<reference evidence="3 4" key="1">
    <citation type="journal article" date="2013" name="ISME J.">
        <title>A metabolic model for members of the genus Tetrasphaera involved in enhanced biological phosphorus removal.</title>
        <authorList>
            <person name="Kristiansen R."/>
            <person name="Nguyen H.T.T."/>
            <person name="Saunders A.M."/>
            <person name="Nielsen J.L."/>
            <person name="Wimmer R."/>
            <person name="Le V.Q."/>
            <person name="McIlroy S.J."/>
            <person name="Petrovski S."/>
            <person name="Seviour R.J."/>
            <person name="Calteau A."/>
            <person name="Nielsen K.L."/>
            <person name="Nielsen P.H."/>
        </authorList>
    </citation>
    <scope>NUCLEOTIDE SEQUENCE [LARGE SCALE GENOMIC DNA]</scope>
    <source>
        <strain evidence="3 4">Ben 74</strain>
    </source>
</reference>
<keyword evidence="4" id="KW-1185">Reference proteome</keyword>
<organism evidence="3 4">
    <name type="scientific">Nostocoides jenkinsii Ben 74</name>
    <dbReference type="NCBI Taxonomy" id="1193518"/>
    <lineage>
        <taxon>Bacteria</taxon>
        <taxon>Bacillati</taxon>
        <taxon>Actinomycetota</taxon>
        <taxon>Actinomycetes</taxon>
        <taxon>Micrococcales</taxon>
        <taxon>Intrasporangiaceae</taxon>
        <taxon>Nostocoides</taxon>
    </lineage>
</organism>
<protein>
    <submittedName>
        <fullName evidence="3">Extracellular solute-binding protein family 3</fullName>
    </submittedName>
</protein>
<dbReference type="Pfam" id="PF00497">
    <property type="entry name" value="SBP_bac_3"/>
    <property type="match status" value="1"/>
</dbReference>
<dbReference type="SMART" id="SM00062">
    <property type="entry name" value="PBPb"/>
    <property type="match status" value="1"/>
</dbReference>
<dbReference type="Gene3D" id="3.40.190.10">
    <property type="entry name" value="Periplasmic binding protein-like II"/>
    <property type="match status" value="2"/>
</dbReference>
<sequence length="365" mass="37406">MIGERAGYDVGIATGNREAGNVIVTCACWAGNGVASSLPAGLPPGRHLHARVLEAFLVFRRSAIFAIAGVATAALTLSACGSDSLSTTSSTTPAASGSASASGGGVDAALAAKLPEKIKSAGVIKIGTDATYQPNEYLDADGKTVIGMDVDLFDAVAAKFGVKTEWVPSAFDSIILGVSSGKYDVGVSSFTVNADRMKEATMVSYFKAGTQWVTKKGNPKSVNPDDACGLKVAVQKGTVQSDTDLPARNKACTDAGKAEITPLVDPDQAKVTAMVQSGKADAMLVDLPPAIAAVELTNGELELLGEQYDSAPYGFVLPKSETDFGAAIVEALKAIEADGSYKSILTKWKTEGGAISDFAVNPSVG</sequence>
<accession>A0A077MEL1</accession>
<dbReference type="Proteomes" id="UP000035720">
    <property type="component" value="Unassembled WGS sequence"/>
</dbReference>